<reference evidence="1 2" key="2">
    <citation type="journal article" date="2011" name="Stand. Genomic Sci.">
        <title>Complete genome sequence of Isosphaera pallida type strain (IS1B).</title>
        <authorList>
            <consortium name="US DOE Joint Genome Institute (JGI-PGF)"/>
            <person name="Goker M."/>
            <person name="Cleland D."/>
            <person name="Saunders E."/>
            <person name="Lapidus A."/>
            <person name="Nolan M."/>
            <person name="Lucas S."/>
            <person name="Hammon N."/>
            <person name="Deshpande S."/>
            <person name="Cheng J.F."/>
            <person name="Tapia R."/>
            <person name="Han C."/>
            <person name="Goodwin L."/>
            <person name="Pitluck S."/>
            <person name="Liolios K."/>
            <person name="Pagani I."/>
            <person name="Ivanova N."/>
            <person name="Mavromatis K."/>
            <person name="Pati A."/>
            <person name="Chen A."/>
            <person name="Palaniappan K."/>
            <person name="Land M."/>
            <person name="Hauser L."/>
            <person name="Chang Y.J."/>
            <person name="Jeffries C.D."/>
            <person name="Detter J.C."/>
            <person name="Beck B."/>
            <person name="Woyke T."/>
            <person name="Bristow J."/>
            <person name="Eisen J.A."/>
            <person name="Markowitz V."/>
            <person name="Hugenholtz P."/>
            <person name="Kyrpides N.C."/>
            <person name="Klenk H.P."/>
        </authorList>
    </citation>
    <scope>NUCLEOTIDE SEQUENCE [LARGE SCALE GENOMIC DNA]</scope>
    <source>
        <strain evidence="2">ATCC 43644 / DSM 9630 / IS1B</strain>
    </source>
</reference>
<dbReference type="InParanoid" id="E8R0X3"/>
<evidence type="ECO:0000313" key="2">
    <source>
        <dbReference type="Proteomes" id="UP000008631"/>
    </source>
</evidence>
<dbReference type="KEGG" id="ipa:Isop_1736"/>
<keyword evidence="2" id="KW-1185">Reference proteome</keyword>
<protein>
    <submittedName>
        <fullName evidence="1">Uncharacterized protein</fullName>
    </submittedName>
</protein>
<organism evidence="1 2">
    <name type="scientific">Isosphaera pallida (strain ATCC 43644 / DSM 9630 / IS1B)</name>
    <dbReference type="NCBI Taxonomy" id="575540"/>
    <lineage>
        <taxon>Bacteria</taxon>
        <taxon>Pseudomonadati</taxon>
        <taxon>Planctomycetota</taxon>
        <taxon>Planctomycetia</taxon>
        <taxon>Isosphaerales</taxon>
        <taxon>Isosphaeraceae</taxon>
        <taxon>Isosphaera</taxon>
    </lineage>
</organism>
<dbReference type="EMBL" id="CP002353">
    <property type="protein sequence ID" value="ADV62319.1"/>
    <property type="molecule type" value="Genomic_DNA"/>
</dbReference>
<evidence type="ECO:0000313" key="1">
    <source>
        <dbReference type="EMBL" id="ADV62319.1"/>
    </source>
</evidence>
<dbReference type="OrthoDB" id="1453484at2"/>
<reference key="1">
    <citation type="submission" date="2010-11" db="EMBL/GenBank/DDBJ databases">
        <title>The complete sequence of chromosome of Isophaera pallida ATCC 43644.</title>
        <authorList>
            <consortium name="US DOE Joint Genome Institute (JGI-PGF)"/>
            <person name="Lucas S."/>
            <person name="Copeland A."/>
            <person name="Lapidus A."/>
            <person name="Bruce D."/>
            <person name="Goodwin L."/>
            <person name="Pitluck S."/>
            <person name="Kyrpides N."/>
            <person name="Mavromatis K."/>
            <person name="Pagani I."/>
            <person name="Ivanova N."/>
            <person name="Saunders E."/>
            <person name="Brettin T."/>
            <person name="Detter J.C."/>
            <person name="Han C."/>
            <person name="Tapia R."/>
            <person name="Land M."/>
            <person name="Hauser L."/>
            <person name="Markowitz V."/>
            <person name="Cheng J.-F."/>
            <person name="Hugenholtz P."/>
            <person name="Woyke T."/>
            <person name="Wu D."/>
            <person name="Eisen J.A."/>
        </authorList>
    </citation>
    <scope>NUCLEOTIDE SEQUENCE</scope>
    <source>
        <strain>ATCC 43644</strain>
    </source>
</reference>
<dbReference type="Proteomes" id="UP000008631">
    <property type="component" value="Chromosome"/>
</dbReference>
<sequence>MARDRVREPKTKACFRCAQPTKVAYRVRHDASRRWEFVCPDCLEAVRLGNPLYTYGGTWKSSRH</sequence>
<gene>
    <name evidence="1" type="ordered locus">Isop_1736</name>
</gene>
<dbReference type="RefSeq" id="WP_013564607.1">
    <property type="nucleotide sequence ID" value="NC_014962.1"/>
</dbReference>
<dbReference type="AlphaFoldDB" id="E8R0X3"/>
<name>E8R0X3_ISOPI</name>
<accession>E8R0X3</accession>
<dbReference type="HOGENOM" id="CLU_174108_1_0_0"/>
<proteinExistence type="predicted"/>
<dbReference type="eggNOG" id="ENOG5033BPG">
    <property type="taxonomic scope" value="Bacteria"/>
</dbReference>